<dbReference type="EMBL" id="BGPR01000008">
    <property type="protein sequence ID" value="GBL75551.1"/>
    <property type="molecule type" value="Genomic_DNA"/>
</dbReference>
<evidence type="ECO:0000313" key="3">
    <source>
        <dbReference type="Proteomes" id="UP000499080"/>
    </source>
</evidence>
<dbReference type="AlphaFoldDB" id="A0A4Y2A6U9"/>
<dbReference type="OrthoDB" id="6628615at2759"/>
<evidence type="ECO:0000313" key="2">
    <source>
        <dbReference type="EMBL" id="GBL75551.1"/>
    </source>
</evidence>
<feature type="region of interest" description="Disordered" evidence="1">
    <location>
        <begin position="1"/>
        <end position="20"/>
    </location>
</feature>
<gene>
    <name evidence="2" type="ORF">AVEN_154891_1</name>
</gene>
<feature type="compositionally biased region" description="Basic and acidic residues" evidence="1">
    <location>
        <begin position="1"/>
        <end position="15"/>
    </location>
</feature>
<organism evidence="2 3">
    <name type="scientific">Araneus ventricosus</name>
    <name type="common">Orbweaver spider</name>
    <name type="synonym">Epeira ventricosa</name>
    <dbReference type="NCBI Taxonomy" id="182803"/>
    <lineage>
        <taxon>Eukaryota</taxon>
        <taxon>Metazoa</taxon>
        <taxon>Ecdysozoa</taxon>
        <taxon>Arthropoda</taxon>
        <taxon>Chelicerata</taxon>
        <taxon>Arachnida</taxon>
        <taxon>Araneae</taxon>
        <taxon>Araneomorphae</taxon>
        <taxon>Entelegynae</taxon>
        <taxon>Araneoidea</taxon>
        <taxon>Araneidae</taxon>
        <taxon>Araneus</taxon>
    </lineage>
</organism>
<protein>
    <submittedName>
        <fullName evidence="2">Uncharacterized protein</fullName>
    </submittedName>
</protein>
<accession>A0A4Y2A6U9</accession>
<dbReference type="Proteomes" id="UP000499080">
    <property type="component" value="Unassembled WGS sequence"/>
</dbReference>
<sequence length="128" mass="14586">MKLKREKERKEESKRRSLLPNVDTAAAASCLGGQEAVEEIVDQSRAGNFGSCSWKMSKRKCLSIKEKRWCADFLSLDFEAKTSETLTELDILDSMKNKNTAMNCDEDDAEINKPSYDEMLKSFETTRC</sequence>
<name>A0A4Y2A6U9_ARAVE</name>
<evidence type="ECO:0000256" key="1">
    <source>
        <dbReference type="SAM" id="MobiDB-lite"/>
    </source>
</evidence>
<keyword evidence="3" id="KW-1185">Reference proteome</keyword>
<comment type="caution">
    <text evidence="2">The sequence shown here is derived from an EMBL/GenBank/DDBJ whole genome shotgun (WGS) entry which is preliminary data.</text>
</comment>
<proteinExistence type="predicted"/>
<reference evidence="2 3" key="1">
    <citation type="journal article" date="2019" name="Sci. Rep.">
        <title>Orb-weaving spider Araneus ventricosus genome elucidates the spidroin gene catalogue.</title>
        <authorList>
            <person name="Kono N."/>
            <person name="Nakamura H."/>
            <person name="Ohtoshi R."/>
            <person name="Moran D.A.P."/>
            <person name="Shinohara A."/>
            <person name="Yoshida Y."/>
            <person name="Fujiwara M."/>
            <person name="Mori M."/>
            <person name="Tomita M."/>
            <person name="Arakawa K."/>
        </authorList>
    </citation>
    <scope>NUCLEOTIDE SEQUENCE [LARGE SCALE GENOMIC DNA]</scope>
</reference>